<keyword evidence="2" id="KW-1185">Reference proteome</keyword>
<dbReference type="AlphaFoldDB" id="A0A371G8J5"/>
<name>A0A371G8J5_MUCPR</name>
<sequence>MELSIDERLSDGLPRPNVDEKRTWITQVSVVGETFESFANELMEEVTGRNKCAIADALMALFLVLVNKCMIYDEYRITRTAHYKSVGPVKEKQSVDKSLNPMHSPITPSILNF</sequence>
<dbReference type="Proteomes" id="UP000257109">
    <property type="component" value="Unassembled WGS sequence"/>
</dbReference>
<feature type="non-terminal residue" evidence="1">
    <location>
        <position position="1"/>
    </location>
</feature>
<accession>A0A371G8J5</accession>
<gene>
    <name evidence="1" type="ORF">CR513_31722</name>
</gene>
<reference evidence="1" key="1">
    <citation type="submission" date="2018-05" db="EMBL/GenBank/DDBJ databases">
        <title>Draft genome of Mucuna pruriens seed.</title>
        <authorList>
            <person name="Nnadi N.E."/>
            <person name="Vos R."/>
            <person name="Hasami M.H."/>
            <person name="Devisetty U.K."/>
            <person name="Aguiy J.C."/>
        </authorList>
    </citation>
    <scope>NUCLEOTIDE SEQUENCE [LARGE SCALE GENOMIC DNA]</scope>
    <source>
        <strain evidence="1">JCA_2017</strain>
    </source>
</reference>
<proteinExistence type="predicted"/>
<evidence type="ECO:0000313" key="1">
    <source>
        <dbReference type="EMBL" id="RDX86882.1"/>
    </source>
</evidence>
<protein>
    <submittedName>
        <fullName evidence="1">Uncharacterized protein</fullName>
    </submittedName>
</protein>
<dbReference type="EMBL" id="QJKJ01006384">
    <property type="protein sequence ID" value="RDX86882.1"/>
    <property type="molecule type" value="Genomic_DNA"/>
</dbReference>
<comment type="caution">
    <text evidence="1">The sequence shown here is derived from an EMBL/GenBank/DDBJ whole genome shotgun (WGS) entry which is preliminary data.</text>
</comment>
<organism evidence="1 2">
    <name type="scientific">Mucuna pruriens</name>
    <name type="common">Velvet bean</name>
    <name type="synonym">Dolichos pruriens</name>
    <dbReference type="NCBI Taxonomy" id="157652"/>
    <lineage>
        <taxon>Eukaryota</taxon>
        <taxon>Viridiplantae</taxon>
        <taxon>Streptophyta</taxon>
        <taxon>Embryophyta</taxon>
        <taxon>Tracheophyta</taxon>
        <taxon>Spermatophyta</taxon>
        <taxon>Magnoliopsida</taxon>
        <taxon>eudicotyledons</taxon>
        <taxon>Gunneridae</taxon>
        <taxon>Pentapetalae</taxon>
        <taxon>rosids</taxon>
        <taxon>fabids</taxon>
        <taxon>Fabales</taxon>
        <taxon>Fabaceae</taxon>
        <taxon>Papilionoideae</taxon>
        <taxon>50 kb inversion clade</taxon>
        <taxon>NPAAA clade</taxon>
        <taxon>indigoferoid/millettioid clade</taxon>
        <taxon>Phaseoleae</taxon>
        <taxon>Mucuna</taxon>
    </lineage>
</organism>
<evidence type="ECO:0000313" key="2">
    <source>
        <dbReference type="Proteomes" id="UP000257109"/>
    </source>
</evidence>